<keyword evidence="3" id="KW-0285">Flavoprotein</keyword>
<evidence type="ECO:0000256" key="3">
    <source>
        <dbReference type="ARBA" id="ARBA00022630"/>
    </source>
</evidence>
<dbReference type="GO" id="GO:0016491">
    <property type="term" value="F:oxidoreductase activity"/>
    <property type="evidence" value="ECO:0007669"/>
    <property type="project" value="UniProtKB-KW"/>
</dbReference>
<proteinExistence type="inferred from homology"/>
<accession>A0A6J4SCN2</accession>
<reference evidence="7" key="1">
    <citation type="submission" date="2020-02" db="EMBL/GenBank/DDBJ databases">
        <authorList>
            <person name="Meier V. D."/>
        </authorList>
    </citation>
    <scope>NUCLEOTIDE SEQUENCE</scope>
    <source>
        <strain evidence="7">AVDCRST_MAG38</strain>
    </source>
</reference>
<dbReference type="EMBL" id="CADCVJ010000235">
    <property type="protein sequence ID" value="CAA9495662.1"/>
    <property type="molecule type" value="Genomic_DNA"/>
</dbReference>
<dbReference type="InterPro" id="IPR016167">
    <property type="entry name" value="FAD-bd_PCMH_sub1"/>
</dbReference>
<gene>
    <name evidence="7" type="ORF">AVDCRST_MAG38-2892</name>
</gene>
<keyword evidence="4" id="KW-0274">FAD</keyword>
<evidence type="ECO:0000256" key="2">
    <source>
        <dbReference type="ARBA" id="ARBA00005466"/>
    </source>
</evidence>
<keyword evidence="5" id="KW-0560">Oxidoreductase</keyword>
<dbReference type="InterPro" id="IPR036318">
    <property type="entry name" value="FAD-bd_PCMH-like_sf"/>
</dbReference>
<dbReference type="InterPro" id="IPR016166">
    <property type="entry name" value="FAD-bd_PCMH"/>
</dbReference>
<dbReference type="InterPro" id="IPR016169">
    <property type="entry name" value="FAD-bd_PCMH_sub2"/>
</dbReference>
<evidence type="ECO:0000256" key="4">
    <source>
        <dbReference type="ARBA" id="ARBA00022827"/>
    </source>
</evidence>
<dbReference type="InterPro" id="IPR050416">
    <property type="entry name" value="FAD-linked_Oxidoreductase"/>
</dbReference>
<dbReference type="GO" id="GO:0071949">
    <property type="term" value="F:FAD binding"/>
    <property type="evidence" value="ECO:0007669"/>
    <property type="project" value="InterPro"/>
</dbReference>
<evidence type="ECO:0000313" key="7">
    <source>
        <dbReference type="EMBL" id="CAA9495662.1"/>
    </source>
</evidence>
<dbReference type="Gene3D" id="3.30.43.10">
    <property type="entry name" value="Uridine Diphospho-n-acetylenolpyruvylglucosamine Reductase, domain 2"/>
    <property type="match status" value="1"/>
</dbReference>
<sequence>MPAGGWRESLRTMSTTIPPISHLAAALRSHGFVGRLVEPDDPDYDGARRGWNGAIDRHPSAVAYAIDADDVAACIRAARAEGSAFTIRAGGHSVSGRSIREGALCIDVRALHSVEVDAERGVVSVGGGALLSELDAATQVHGLAVPGGQISHTGVGGLTLGGGLGWLMRHHGLTIDSLLAAEVVLADGSIVGASAHERPDLFWALRGGGGDFGAVTRFVFRAHRVGPTVLAGVLVYPWERAGDALRAGRDLMQGAPDALGMFAVLLTAPPEAPFPQQLQGRPVAVLSVAWSGEELAEGERVLAPLRANCPPALDLVAPMPYVALQSMLDATAPHGGNYHDRLHYLESVSDGLIDDLIAGFATVPTPQAHIIIGWMGGAIDRFAAGDTAFGHRGVGAETWLIGAAGTAPIEPTRDWVRRVSRDIEPYVMAGTYVNALEDGASIRDAYRDDVLARLIEVKRRYDPDGVFSGNGIR</sequence>
<organism evidence="7">
    <name type="scientific">uncultured Solirubrobacteraceae bacterium</name>
    <dbReference type="NCBI Taxonomy" id="1162706"/>
    <lineage>
        <taxon>Bacteria</taxon>
        <taxon>Bacillati</taxon>
        <taxon>Actinomycetota</taxon>
        <taxon>Thermoleophilia</taxon>
        <taxon>Solirubrobacterales</taxon>
        <taxon>Solirubrobacteraceae</taxon>
        <taxon>environmental samples</taxon>
    </lineage>
</organism>
<dbReference type="PANTHER" id="PTHR42973">
    <property type="entry name" value="BINDING OXIDOREDUCTASE, PUTATIVE (AFU_ORTHOLOGUE AFUA_1G17690)-RELATED"/>
    <property type="match status" value="1"/>
</dbReference>
<dbReference type="Gene3D" id="3.30.465.10">
    <property type="match status" value="1"/>
</dbReference>
<protein>
    <recommendedName>
        <fullName evidence="6">FAD-binding PCMH-type domain-containing protein</fullName>
    </recommendedName>
</protein>
<feature type="domain" description="FAD-binding PCMH-type" evidence="6">
    <location>
        <begin position="55"/>
        <end position="225"/>
    </location>
</feature>
<comment type="cofactor">
    <cofactor evidence="1">
        <name>FAD</name>
        <dbReference type="ChEBI" id="CHEBI:57692"/>
    </cofactor>
</comment>
<comment type="similarity">
    <text evidence="2">Belongs to the oxygen-dependent FAD-linked oxidoreductase family.</text>
</comment>
<evidence type="ECO:0000256" key="1">
    <source>
        <dbReference type="ARBA" id="ARBA00001974"/>
    </source>
</evidence>
<name>A0A6J4SCN2_9ACTN</name>
<dbReference type="Pfam" id="PF01565">
    <property type="entry name" value="FAD_binding_4"/>
    <property type="match status" value="1"/>
</dbReference>
<dbReference type="PROSITE" id="PS51387">
    <property type="entry name" value="FAD_PCMH"/>
    <property type="match status" value="1"/>
</dbReference>
<dbReference type="PANTHER" id="PTHR42973:SF39">
    <property type="entry name" value="FAD-BINDING PCMH-TYPE DOMAIN-CONTAINING PROTEIN"/>
    <property type="match status" value="1"/>
</dbReference>
<dbReference type="SUPFAM" id="SSF56176">
    <property type="entry name" value="FAD-binding/transporter-associated domain-like"/>
    <property type="match status" value="1"/>
</dbReference>
<evidence type="ECO:0000259" key="6">
    <source>
        <dbReference type="PROSITE" id="PS51387"/>
    </source>
</evidence>
<evidence type="ECO:0000256" key="5">
    <source>
        <dbReference type="ARBA" id="ARBA00023002"/>
    </source>
</evidence>
<dbReference type="InterPro" id="IPR006094">
    <property type="entry name" value="Oxid_FAD_bind_N"/>
</dbReference>
<dbReference type="AlphaFoldDB" id="A0A6J4SCN2"/>
<dbReference type="Gene3D" id="3.40.462.20">
    <property type="match status" value="1"/>
</dbReference>